<keyword evidence="4" id="KW-1185">Reference proteome</keyword>
<dbReference type="AlphaFoldDB" id="T1KU51"/>
<accession>T1KU51</accession>
<evidence type="ECO:0000313" key="4">
    <source>
        <dbReference type="Proteomes" id="UP000015104"/>
    </source>
</evidence>
<reference evidence="3" key="2">
    <citation type="submission" date="2015-06" db="UniProtKB">
        <authorList>
            <consortium name="EnsemblMetazoa"/>
        </authorList>
    </citation>
    <scope>IDENTIFICATION</scope>
</reference>
<dbReference type="InterPro" id="IPR003961">
    <property type="entry name" value="FN3_dom"/>
</dbReference>
<dbReference type="SUPFAM" id="SSF48726">
    <property type="entry name" value="Immunoglobulin"/>
    <property type="match status" value="1"/>
</dbReference>
<sequence>MIGGSHNAQNVLSFSRAAPKWILKPLERYSTIRGSKLIGVVSGPHIHVSENGSLVIIDSTEADEGILGSNGVNGMKIGRELIPSSSHHSFLSSSRFQINQDVNGNRVISHVTLDSPLVEDSGTFICTASNSYGKAEKTVHLIVQGPPRSPRNLRSVEVASRDITIVWEAPDDGNSPILDYLIQYTYNNGAFIK</sequence>
<evidence type="ECO:0000313" key="3">
    <source>
        <dbReference type="EnsemblMetazoa" id="tetur21g02140.1"/>
    </source>
</evidence>
<dbReference type="GO" id="GO:0098609">
    <property type="term" value="P:cell-cell adhesion"/>
    <property type="evidence" value="ECO:0007669"/>
    <property type="project" value="TreeGrafter"/>
</dbReference>
<dbReference type="InterPro" id="IPR036179">
    <property type="entry name" value="Ig-like_dom_sf"/>
</dbReference>
<dbReference type="HOGENOM" id="CLU_1410495_0_0_1"/>
<dbReference type="Gene3D" id="2.60.40.10">
    <property type="entry name" value="Immunoglobulins"/>
    <property type="match status" value="2"/>
</dbReference>
<dbReference type="Proteomes" id="UP000015104">
    <property type="component" value="Unassembled WGS sequence"/>
</dbReference>
<dbReference type="STRING" id="32264.T1KU51"/>
<reference evidence="4" key="1">
    <citation type="submission" date="2011-08" db="EMBL/GenBank/DDBJ databases">
        <authorList>
            <person name="Rombauts S."/>
        </authorList>
    </citation>
    <scope>NUCLEOTIDE SEQUENCE</scope>
    <source>
        <strain evidence="4">London</strain>
    </source>
</reference>
<dbReference type="PANTHER" id="PTHR44170:SF56">
    <property type="entry name" value="FIBRONECTIN TYPE-III DOMAIN-CONTAINING PROTEIN"/>
    <property type="match status" value="1"/>
</dbReference>
<organism evidence="3 4">
    <name type="scientific">Tetranychus urticae</name>
    <name type="common">Two-spotted spider mite</name>
    <dbReference type="NCBI Taxonomy" id="32264"/>
    <lineage>
        <taxon>Eukaryota</taxon>
        <taxon>Metazoa</taxon>
        <taxon>Ecdysozoa</taxon>
        <taxon>Arthropoda</taxon>
        <taxon>Chelicerata</taxon>
        <taxon>Arachnida</taxon>
        <taxon>Acari</taxon>
        <taxon>Acariformes</taxon>
        <taxon>Trombidiformes</taxon>
        <taxon>Prostigmata</taxon>
        <taxon>Eleutherengona</taxon>
        <taxon>Raphignathae</taxon>
        <taxon>Tetranychoidea</taxon>
        <taxon>Tetranychidae</taxon>
        <taxon>Tetranychus</taxon>
    </lineage>
</organism>
<protein>
    <recommendedName>
        <fullName evidence="2">Fibronectin type-III domain-containing protein</fullName>
    </recommendedName>
</protein>
<dbReference type="CDD" id="cd00063">
    <property type="entry name" value="FN3"/>
    <property type="match status" value="1"/>
</dbReference>
<dbReference type="SUPFAM" id="SSF49265">
    <property type="entry name" value="Fibronectin type III"/>
    <property type="match status" value="1"/>
</dbReference>
<dbReference type="InterPro" id="IPR036116">
    <property type="entry name" value="FN3_sf"/>
</dbReference>
<dbReference type="PROSITE" id="PS50853">
    <property type="entry name" value="FN3"/>
    <property type="match status" value="1"/>
</dbReference>
<feature type="domain" description="Fibronectin type-III" evidence="2">
    <location>
        <begin position="149"/>
        <end position="193"/>
    </location>
</feature>
<dbReference type="PANTHER" id="PTHR44170">
    <property type="entry name" value="PROTEIN SIDEKICK"/>
    <property type="match status" value="1"/>
</dbReference>
<dbReference type="InterPro" id="IPR013783">
    <property type="entry name" value="Ig-like_fold"/>
</dbReference>
<evidence type="ECO:0000256" key="1">
    <source>
        <dbReference type="ARBA" id="ARBA00023157"/>
    </source>
</evidence>
<dbReference type="eggNOG" id="KOG3510">
    <property type="taxonomic scope" value="Eukaryota"/>
</dbReference>
<evidence type="ECO:0000259" key="2">
    <source>
        <dbReference type="PROSITE" id="PS50853"/>
    </source>
</evidence>
<proteinExistence type="predicted"/>
<dbReference type="EMBL" id="CAEY01000548">
    <property type="status" value="NOT_ANNOTATED_CDS"/>
    <property type="molecule type" value="Genomic_DNA"/>
</dbReference>
<name>T1KU51_TETUR</name>
<dbReference type="Pfam" id="PF00041">
    <property type="entry name" value="fn3"/>
    <property type="match status" value="1"/>
</dbReference>
<dbReference type="EnsemblMetazoa" id="tetur21g02140.1">
    <property type="protein sequence ID" value="tetur21g02140.1"/>
    <property type="gene ID" value="tetur21g02140"/>
</dbReference>
<keyword evidence="1" id="KW-1015">Disulfide bond</keyword>